<dbReference type="Pfam" id="PF13602">
    <property type="entry name" value="ADH_zinc_N_2"/>
    <property type="match status" value="1"/>
</dbReference>
<dbReference type="EMBL" id="JBBVGT010000002">
    <property type="protein sequence ID" value="MFB5946184.1"/>
    <property type="molecule type" value="Genomic_DNA"/>
</dbReference>
<organism evidence="4 5">
    <name type="scientific">Albibacterium profundi</name>
    <dbReference type="NCBI Taxonomy" id="3134906"/>
    <lineage>
        <taxon>Bacteria</taxon>
        <taxon>Pseudomonadati</taxon>
        <taxon>Bacteroidota</taxon>
        <taxon>Sphingobacteriia</taxon>
        <taxon>Sphingobacteriales</taxon>
        <taxon>Sphingobacteriaceae</taxon>
        <taxon>Albibacterium</taxon>
    </lineage>
</organism>
<dbReference type="Pfam" id="PF08240">
    <property type="entry name" value="ADH_N"/>
    <property type="match status" value="1"/>
</dbReference>
<comment type="caution">
    <text evidence="4">The sequence shown here is derived from an EMBL/GenBank/DDBJ whole genome shotgun (WGS) entry which is preliminary data.</text>
</comment>
<dbReference type="NCBIfam" id="TIGR02824">
    <property type="entry name" value="quinone_pig3"/>
    <property type="match status" value="1"/>
</dbReference>
<dbReference type="InterPro" id="IPR036291">
    <property type="entry name" value="NAD(P)-bd_dom_sf"/>
</dbReference>
<dbReference type="PANTHER" id="PTHR48106">
    <property type="entry name" value="QUINONE OXIDOREDUCTASE PIG3-RELATED"/>
    <property type="match status" value="1"/>
</dbReference>
<reference evidence="4 5" key="1">
    <citation type="submission" date="2024-04" db="EMBL/GenBank/DDBJ databases">
        <title>Albibacterium profundi sp. nov., isolated from sediment of the Challenger Deep of Mariana Trench.</title>
        <authorList>
            <person name="Wang Y."/>
        </authorList>
    </citation>
    <scope>NUCLEOTIDE SEQUENCE [LARGE SCALE GENOMIC DNA]</scope>
    <source>
        <strain evidence="4 5">RHL897</strain>
    </source>
</reference>
<dbReference type="RefSeq" id="WP_375557713.1">
    <property type="nucleotide sequence ID" value="NZ_JBBVGT010000002.1"/>
</dbReference>
<evidence type="ECO:0000256" key="1">
    <source>
        <dbReference type="ARBA" id="ARBA00022857"/>
    </source>
</evidence>
<keyword evidence="5" id="KW-1185">Reference proteome</keyword>
<dbReference type="Gene3D" id="3.90.180.10">
    <property type="entry name" value="Medium-chain alcohol dehydrogenases, catalytic domain"/>
    <property type="match status" value="1"/>
</dbReference>
<dbReference type="InterPro" id="IPR014189">
    <property type="entry name" value="Quinone_OxRdtase_PIG3"/>
</dbReference>
<dbReference type="InterPro" id="IPR013154">
    <property type="entry name" value="ADH-like_N"/>
</dbReference>
<evidence type="ECO:0000256" key="2">
    <source>
        <dbReference type="ARBA" id="ARBA00023002"/>
    </source>
</evidence>
<protein>
    <submittedName>
        <fullName evidence="4">NAD(P)H-quinone oxidoreductase</fullName>
    </submittedName>
</protein>
<keyword evidence="2" id="KW-0560">Oxidoreductase</keyword>
<dbReference type="PANTHER" id="PTHR48106:SF8">
    <property type="entry name" value="OS02G0805600 PROTEIN"/>
    <property type="match status" value="1"/>
</dbReference>
<sequence>MKVIQYDRPGEADVLYVAELSSLICQRTEVLIQVMASGINRPDIFQRRGNYNAPEGTVQNVPGLELSGIVTKVGDGVSRWKVGDEVCAIVSGGAYSSMICVDESLCMRKPSNLSFIEAASLPETVLTVWHNLFQRGRLSAGEHVLVHGGSGGIGITAIQLAQIFGSYVYVTAGSARKCEICMELGATEAINYNEEDFEDVLNSQRIDVILDIIGGAYFEKNIRILHDDGRLVNINAVDGARVTLNIMRVMQKRLSVSGSTLRNRDIEFKSSLCREVEKYVWPKIINGQFRPIVDRVFSYDQVVEAHRYMESGQHFGKIVLTW</sequence>
<gene>
    <name evidence="4" type="ORF">WKR92_10100</name>
</gene>
<dbReference type="SUPFAM" id="SSF51735">
    <property type="entry name" value="NAD(P)-binding Rossmann-fold domains"/>
    <property type="match status" value="1"/>
</dbReference>
<evidence type="ECO:0000313" key="5">
    <source>
        <dbReference type="Proteomes" id="UP001580928"/>
    </source>
</evidence>
<dbReference type="SMART" id="SM00829">
    <property type="entry name" value="PKS_ER"/>
    <property type="match status" value="1"/>
</dbReference>
<dbReference type="InterPro" id="IPR011032">
    <property type="entry name" value="GroES-like_sf"/>
</dbReference>
<name>A0ABV5CF41_9SPHI</name>
<accession>A0ABV5CF41</accession>
<feature type="domain" description="Enoyl reductase (ER)" evidence="3">
    <location>
        <begin position="10"/>
        <end position="320"/>
    </location>
</feature>
<keyword evidence="1" id="KW-0521">NADP</keyword>
<evidence type="ECO:0000313" key="4">
    <source>
        <dbReference type="EMBL" id="MFB5946184.1"/>
    </source>
</evidence>
<dbReference type="Proteomes" id="UP001580928">
    <property type="component" value="Unassembled WGS sequence"/>
</dbReference>
<dbReference type="CDD" id="cd05276">
    <property type="entry name" value="p53_inducible_oxidoreductase"/>
    <property type="match status" value="1"/>
</dbReference>
<proteinExistence type="predicted"/>
<dbReference type="Gene3D" id="3.40.50.720">
    <property type="entry name" value="NAD(P)-binding Rossmann-like Domain"/>
    <property type="match status" value="1"/>
</dbReference>
<dbReference type="InterPro" id="IPR020843">
    <property type="entry name" value="ER"/>
</dbReference>
<dbReference type="SUPFAM" id="SSF50129">
    <property type="entry name" value="GroES-like"/>
    <property type="match status" value="1"/>
</dbReference>
<evidence type="ECO:0000259" key="3">
    <source>
        <dbReference type="SMART" id="SM00829"/>
    </source>
</evidence>